<evidence type="ECO:0000256" key="2">
    <source>
        <dbReference type="SAM" id="Phobius"/>
    </source>
</evidence>
<keyword evidence="2" id="KW-1133">Transmembrane helix</keyword>
<protein>
    <recommendedName>
        <fullName evidence="5">Transmembrane protein</fullName>
    </recommendedName>
</protein>
<proteinExistence type="predicted"/>
<gene>
    <name evidence="3" type="ORF">TrCOL_g9981</name>
</gene>
<keyword evidence="2" id="KW-0812">Transmembrane</keyword>
<sequence>MSTPTICSQDSSDGCGRIDNAGFVFVVLLPLLPGLYFVVSILVALWEQVEFEDRQREAMTQHYRAQYESRSARVAPVERERLVERERANHQETNRRASTGTIAGTGPSRAAQQAAVTATASSLRTNPVPLTLTGQLDLAQRTVKSSAQNTAGGSEAAPAGALQLSITPANSVLNSNSTPAAGTTNSNQLDRANVAAVMQGAGPPAAMAALEMTPLTRSTSADGL</sequence>
<feature type="region of interest" description="Disordered" evidence="1">
    <location>
        <begin position="85"/>
        <end position="122"/>
    </location>
</feature>
<dbReference type="AlphaFoldDB" id="A0A9W7GS01"/>
<reference evidence="4" key="1">
    <citation type="journal article" date="2023" name="Commun. Biol.">
        <title>Genome analysis of Parmales, the sister group of diatoms, reveals the evolutionary specialization of diatoms from phago-mixotrophs to photoautotrophs.</title>
        <authorList>
            <person name="Ban H."/>
            <person name="Sato S."/>
            <person name="Yoshikawa S."/>
            <person name="Yamada K."/>
            <person name="Nakamura Y."/>
            <person name="Ichinomiya M."/>
            <person name="Sato N."/>
            <person name="Blanc-Mathieu R."/>
            <person name="Endo H."/>
            <person name="Kuwata A."/>
            <person name="Ogata H."/>
        </authorList>
    </citation>
    <scope>NUCLEOTIDE SEQUENCE [LARGE SCALE GENOMIC DNA]</scope>
</reference>
<feature type="compositionally biased region" description="Basic and acidic residues" evidence="1">
    <location>
        <begin position="85"/>
        <end position="95"/>
    </location>
</feature>
<dbReference type="Proteomes" id="UP001165065">
    <property type="component" value="Unassembled WGS sequence"/>
</dbReference>
<feature type="transmembrane region" description="Helical" evidence="2">
    <location>
        <begin position="21"/>
        <end position="46"/>
    </location>
</feature>
<accession>A0A9W7GS01</accession>
<evidence type="ECO:0000313" key="3">
    <source>
        <dbReference type="EMBL" id="GMI49068.1"/>
    </source>
</evidence>
<keyword evidence="2" id="KW-0472">Membrane</keyword>
<name>A0A9W7GS01_9STRA</name>
<evidence type="ECO:0000256" key="1">
    <source>
        <dbReference type="SAM" id="MobiDB-lite"/>
    </source>
</evidence>
<evidence type="ECO:0000313" key="4">
    <source>
        <dbReference type="Proteomes" id="UP001165065"/>
    </source>
</evidence>
<dbReference type="EMBL" id="BRYA01000458">
    <property type="protein sequence ID" value="GMI49068.1"/>
    <property type="molecule type" value="Genomic_DNA"/>
</dbReference>
<feature type="compositionally biased region" description="Low complexity" evidence="1">
    <location>
        <begin position="110"/>
        <end position="120"/>
    </location>
</feature>
<keyword evidence="4" id="KW-1185">Reference proteome</keyword>
<organism evidence="3 4">
    <name type="scientific">Triparma columacea</name>
    <dbReference type="NCBI Taxonomy" id="722753"/>
    <lineage>
        <taxon>Eukaryota</taxon>
        <taxon>Sar</taxon>
        <taxon>Stramenopiles</taxon>
        <taxon>Ochrophyta</taxon>
        <taxon>Bolidophyceae</taxon>
        <taxon>Parmales</taxon>
        <taxon>Triparmaceae</taxon>
        <taxon>Triparma</taxon>
    </lineage>
</organism>
<evidence type="ECO:0008006" key="5">
    <source>
        <dbReference type="Google" id="ProtNLM"/>
    </source>
</evidence>
<comment type="caution">
    <text evidence="3">The sequence shown here is derived from an EMBL/GenBank/DDBJ whole genome shotgun (WGS) entry which is preliminary data.</text>
</comment>